<feature type="active site" description="Nucleophile" evidence="9 11">
    <location>
        <position position="353"/>
    </location>
</feature>
<accession>A0A098M8A7</accession>
<dbReference type="GO" id="GO:0008422">
    <property type="term" value="F:beta-glucosidase activity"/>
    <property type="evidence" value="ECO:0007669"/>
    <property type="project" value="UniProtKB-EC"/>
</dbReference>
<comment type="catalytic activity">
    <reaction evidence="1 12">
        <text>Hydrolysis of terminal, non-reducing beta-D-glucosyl residues with release of beta-D-glucose.</text>
        <dbReference type="EC" id="3.2.1.21"/>
    </reaction>
</comment>
<organism evidence="13 14">
    <name type="scientific">Paenibacillus wynnii</name>
    <dbReference type="NCBI Taxonomy" id="268407"/>
    <lineage>
        <taxon>Bacteria</taxon>
        <taxon>Bacillati</taxon>
        <taxon>Bacillota</taxon>
        <taxon>Bacilli</taxon>
        <taxon>Bacillales</taxon>
        <taxon>Paenibacillaceae</taxon>
        <taxon>Paenibacillus</taxon>
    </lineage>
</organism>
<evidence type="ECO:0000256" key="7">
    <source>
        <dbReference type="ARBA" id="ARBA00023295"/>
    </source>
</evidence>
<evidence type="ECO:0000256" key="3">
    <source>
        <dbReference type="ARBA" id="ARBA00012744"/>
    </source>
</evidence>
<keyword evidence="7 12" id="KW-0326">Glycosidase</keyword>
<dbReference type="InterPro" id="IPR017853">
    <property type="entry name" value="GH"/>
</dbReference>
<dbReference type="PROSITE" id="PS00653">
    <property type="entry name" value="GLYCOSYL_HYDROL_F1_2"/>
    <property type="match status" value="1"/>
</dbReference>
<feature type="binding site" evidence="10">
    <location>
        <position position="296"/>
    </location>
    <ligand>
        <name>substrate</name>
    </ligand>
</feature>
<dbReference type="GO" id="GO:0005829">
    <property type="term" value="C:cytosol"/>
    <property type="evidence" value="ECO:0007669"/>
    <property type="project" value="TreeGrafter"/>
</dbReference>
<dbReference type="PANTHER" id="PTHR10353">
    <property type="entry name" value="GLYCOSYL HYDROLASE"/>
    <property type="match status" value="1"/>
</dbReference>
<evidence type="ECO:0000256" key="10">
    <source>
        <dbReference type="PIRSR" id="PIRSR617736-2"/>
    </source>
</evidence>
<proteinExistence type="inferred from homology"/>
<evidence type="ECO:0000256" key="1">
    <source>
        <dbReference type="ARBA" id="ARBA00000448"/>
    </source>
</evidence>
<evidence type="ECO:0000256" key="2">
    <source>
        <dbReference type="ARBA" id="ARBA00010838"/>
    </source>
</evidence>
<comment type="caution">
    <text evidence="13">The sequence shown here is derived from an EMBL/GenBank/DDBJ whole genome shotgun (WGS) entry which is preliminary data.</text>
</comment>
<comment type="similarity">
    <text evidence="2 12">Belongs to the glycosyl hydrolase 1 family.</text>
</comment>
<keyword evidence="5" id="KW-0136">Cellulose degradation</keyword>
<protein>
    <recommendedName>
        <fullName evidence="3 12">Beta-glucosidase</fullName>
        <ecNumber evidence="3 12">3.2.1.21</ecNumber>
    </recommendedName>
</protein>
<dbReference type="InterPro" id="IPR017736">
    <property type="entry name" value="Glyco_hydro_1_beta-glucosidase"/>
</dbReference>
<keyword evidence="8" id="KW-0624">Polysaccharide degradation</keyword>
<feature type="binding site" evidence="10">
    <location>
        <position position="121"/>
    </location>
    <ligand>
        <name>substrate</name>
    </ligand>
</feature>
<dbReference type="RefSeq" id="WP_036649020.1">
    <property type="nucleotide sequence ID" value="NZ_JQCR01000002.1"/>
</dbReference>
<evidence type="ECO:0000256" key="11">
    <source>
        <dbReference type="PROSITE-ProRule" id="PRU10055"/>
    </source>
</evidence>
<dbReference type="EC" id="3.2.1.21" evidence="3 12"/>
<keyword evidence="6" id="KW-0119">Carbohydrate metabolism</keyword>
<dbReference type="GO" id="GO:0030245">
    <property type="term" value="P:cellulose catabolic process"/>
    <property type="evidence" value="ECO:0007669"/>
    <property type="project" value="UniProtKB-KW"/>
</dbReference>
<feature type="binding site" evidence="10">
    <location>
        <position position="399"/>
    </location>
    <ligand>
        <name>substrate</name>
    </ligand>
</feature>
<dbReference type="Pfam" id="PF00232">
    <property type="entry name" value="Glyco_hydro_1"/>
    <property type="match status" value="1"/>
</dbReference>
<keyword evidence="4 12" id="KW-0378">Hydrolase</keyword>
<sequence length="451" mass="52253">MTIYQFPKGFKWGTATASYQVEGAYNQDGRGMSIWDSFSKTPGKVLNGDNGDIACDSYNRYEEDIALMKKLGITSYRFSIAWPRVYPEGTGLENKKGLDYYEKFVDKLLENGIEPMCTLYHWDLPQALQDNGGWTNRETIDAYVHYTETVFKRLSGKVKNWLTFNEPWCVAFLSHELGHHAPGWTDLQAALDVAHHLLVAHGRTVKLFRELGCEGQIGIAPNTEWQIPYSNKEEDLAATRRRHMYLNMWFTDPVFKGEYPQELLSYYRDKGYNVPVQPGDMEIIAQPTDILGINYYSSTVIRSAPGNGVLELDYVDVEMEKTDFGWNIYPEGFFNVLTWVKEEYGDIPIVITENGACYEAEKKDGRVDDRKRTLYLRKHLIQLHRAIESGVNIKGYMCWSMMDNFEWAFGYTKPFGLVHIDFKTLERTPKDSFYWYQGLVKKGWFESKDVF</sequence>
<feature type="binding site" evidence="10">
    <location>
        <begin position="406"/>
        <end position="407"/>
    </location>
    <ligand>
        <name>substrate</name>
    </ligand>
</feature>
<feature type="active site" description="Proton donor" evidence="9">
    <location>
        <position position="166"/>
    </location>
</feature>
<evidence type="ECO:0000256" key="9">
    <source>
        <dbReference type="PIRSR" id="PIRSR617736-1"/>
    </source>
</evidence>
<reference evidence="13 14" key="2">
    <citation type="submission" date="2014-10" db="EMBL/GenBank/DDBJ databases">
        <title>Comparative genomics of the Paenibacillus odorifer group.</title>
        <authorList>
            <person name="Tsai Y.-C."/>
            <person name="Martin N."/>
            <person name="Korlach J."/>
            <person name="Wiedmann M."/>
        </authorList>
    </citation>
    <scope>NUCLEOTIDE SEQUENCE [LARGE SCALE GENOMIC DNA]</scope>
    <source>
        <strain evidence="13 14">DSM 18334</strain>
    </source>
</reference>
<reference evidence="13 14" key="1">
    <citation type="submission" date="2014-08" db="EMBL/GenBank/DDBJ databases">
        <authorList>
            <person name="den Bakker H.C."/>
        </authorList>
    </citation>
    <scope>NUCLEOTIDE SEQUENCE [LARGE SCALE GENOMIC DNA]</scope>
    <source>
        <strain evidence="13 14">DSM 18334</strain>
    </source>
</reference>
<evidence type="ECO:0000313" key="14">
    <source>
        <dbReference type="Proteomes" id="UP000029734"/>
    </source>
</evidence>
<dbReference type="EMBL" id="JQCR01000002">
    <property type="protein sequence ID" value="KGE18775.1"/>
    <property type="molecule type" value="Genomic_DNA"/>
</dbReference>
<dbReference type="PANTHER" id="PTHR10353:SF36">
    <property type="entry name" value="LP05116P"/>
    <property type="match status" value="1"/>
</dbReference>
<dbReference type="AlphaFoldDB" id="A0A098M8A7"/>
<evidence type="ECO:0000256" key="4">
    <source>
        <dbReference type="ARBA" id="ARBA00022801"/>
    </source>
</evidence>
<dbReference type="FunFam" id="3.20.20.80:FF:000004">
    <property type="entry name" value="Beta-glucosidase 6-phospho-beta-glucosidase"/>
    <property type="match status" value="1"/>
</dbReference>
<dbReference type="InterPro" id="IPR001360">
    <property type="entry name" value="Glyco_hydro_1"/>
</dbReference>
<name>A0A098M8A7_9BACL</name>
<dbReference type="OrthoDB" id="9765195at2"/>
<evidence type="ECO:0000256" key="6">
    <source>
        <dbReference type="ARBA" id="ARBA00023277"/>
    </source>
</evidence>
<dbReference type="InterPro" id="IPR033132">
    <property type="entry name" value="GH_1_N_CS"/>
</dbReference>
<feature type="binding site" evidence="10">
    <location>
        <position position="165"/>
    </location>
    <ligand>
        <name>substrate</name>
    </ligand>
</feature>
<dbReference type="NCBIfam" id="TIGR03356">
    <property type="entry name" value="BGL"/>
    <property type="match status" value="1"/>
</dbReference>
<dbReference type="eggNOG" id="COG2723">
    <property type="taxonomic scope" value="Bacteria"/>
</dbReference>
<feature type="binding site" evidence="10">
    <location>
        <position position="20"/>
    </location>
    <ligand>
        <name>substrate</name>
    </ligand>
</feature>
<dbReference type="Proteomes" id="UP000029734">
    <property type="component" value="Unassembled WGS sequence"/>
</dbReference>
<evidence type="ECO:0000256" key="12">
    <source>
        <dbReference type="RuleBase" id="RU361175"/>
    </source>
</evidence>
<evidence type="ECO:0000256" key="5">
    <source>
        <dbReference type="ARBA" id="ARBA00023001"/>
    </source>
</evidence>
<dbReference type="STRING" id="268407.PWYN_04875"/>
<keyword evidence="14" id="KW-1185">Reference proteome</keyword>
<dbReference type="Gene3D" id="3.20.20.80">
    <property type="entry name" value="Glycosidases"/>
    <property type="match status" value="1"/>
</dbReference>
<gene>
    <name evidence="13" type="ORF">PWYN_04875</name>
</gene>
<dbReference type="SUPFAM" id="SSF51445">
    <property type="entry name" value="(Trans)glycosidases"/>
    <property type="match status" value="1"/>
</dbReference>
<evidence type="ECO:0000313" key="13">
    <source>
        <dbReference type="EMBL" id="KGE18775.1"/>
    </source>
</evidence>
<evidence type="ECO:0000256" key="8">
    <source>
        <dbReference type="ARBA" id="ARBA00023326"/>
    </source>
</evidence>
<dbReference type="PRINTS" id="PR00131">
    <property type="entry name" value="GLHYDRLASE1"/>
</dbReference>
<dbReference type="InterPro" id="IPR018120">
    <property type="entry name" value="Glyco_hydro_1_AS"/>
</dbReference>
<dbReference type="PROSITE" id="PS00572">
    <property type="entry name" value="GLYCOSYL_HYDROL_F1_1"/>
    <property type="match status" value="1"/>
</dbReference>